<dbReference type="InterPro" id="IPR011057">
    <property type="entry name" value="Mss4-like_sf"/>
</dbReference>
<dbReference type="SUPFAM" id="SSF51316">
    <property type="entry name" value="Mss4-like"/>
    <property type="match status" value="1"/>
</dbReference>
<dbReference type="GeneID" id="63763374"/>
<dbReference type="AlphaFoldDB" id="A0A1L9TDR8"/>
<dbReference type="GO" id="GO:0046872">
    <property type="term" value="F:metal ion binding"/>
    <property type="evidence" value="ECO:0007669"/>
    <property type="project" value="UniProtKB-KW"/>
</dbReference>
<dbReference type="Gene3D" id="3.90.1590.10">
    <property type="entry name" value="glutathione-dependent formaldehyde- activating enzyme (gfa)"/>
    <property type="match status" value="1"/>
</dbReference>
<dbReference type="PANTHER" id="PTHR33337">
    <property type="entry name" value="GFA DOMAIN-CONTAINING PROTEIN"/>
    <property type="match status" value="1"/>
</dbReference>
<protein>
    <recommendedName>
        <fullName evidence="5">CENP-V/GFA domain-containing protein</fullName>
    </recommendedName>
</protein>
<keyword evidence="4" id="KW-0456">Lyase</keyword>
<dbReference type="EMBL" id="KV878588">
    <property type="protein sequence ID" value="OJJ57580.1"/>
    <property type="molecule type" value="Genomic_DNA"/>
</dbReference>
<evidence type="ECO:0000256" key="3">
    <source>
        <dbReference type="ARBA" id="ARBA00022833"/>
    </source>
</evidence>
<evidence type="ECO:0000313" key="6">
    <source>
        <dbReference type="EMBL" id="OJJ57580.1"/>
    </source>
</evidence>
<reference evidence="7" key="1">
    <citation type="journal article" date="2017" name="Genome Biol.">
        <title>Comparative genomics reveals high biological diversity and specific adaptations in the industrially and medically important fungal genus Aspergillus.</title>
        <authorList>
            <person name="de Vries R.P."/>
            <person name="Riley R."/>
            <person name="Wiebenga A."/>
            <person name="Aguilar-Osorio G."/>
            <person name="Amillis S."/>
            <person name="Uchima C.A."/>
            <person name="Anderluh G."/>
            <person name="Asadollahi M."/>
            <person name="Askin M."/>
            <person name="Barry K."/>
            <person name="Battaglia E."/>
            <person name="Bayram O."/>
            <person name="Benocci T."/>
            <person name="Braus-Stromeyer S.A."/>
            <person name="Caldana C."/>
            <person name="Canovas D."/>
            <person name="Cerqueira G.C."/>
            <person name="Chen F."/>
            <person name="Chen W."/>
            <person name="Choi C."/>
            <person name="Clum A."/>
            <person name="Dos Santos R.A."/>
            <person name="Damasio A.R."/>
            <person name="Diallinas G."/>
            <person name="Emri T."/>
            <person name="Fekete E."/>
            <person name="Flipphi M."/>
            <person name="Freyberg S."/>
            <person name="Gallo A."/>
            <person name="Gournas C."/>
            <person name="Habgood R."/>
            <person name="Hainaut M."/>
            <person name="Harispe M.L."/>
            <person name="Henrissat B."/>
            <person name="Hilden K.S."/>
            <person name="Hope R."/>
            <person name="Hossain A."/>
            <person name="Karabika E."/>
            <person name="Karaffa L."/>
            <person name="Karanyi Z."/>
            <person name="Krasevec N."/>
            <person name="Kuo A."/>
            <person name="Kusch H."/>
            <person name="LaButti K."/>
            <person name="Lagendijk E.L."/>
            <person name="Lapidus A."/>
            <person name="Levasseur A."/>
            <person name="Lindquist E."/>
            <person name="Lipzen A."/>
            <person name="Logrieco A.F."/>
            <person name="MacCabe A."/>
            <person name="Maekelae M.R."/>
            <person name="Malavazi I."/>
            <person name="Melin P."/>
            <person name="Meyer V."/>
            <person name="Mielnichuk N."/>
            <person name="Miskei M."/>
            <person name="Molnar A.P."/>
            <person name="Mule G."/>
            <person name="Ngan C.Y."/>
            <person name="Orejas M."/>
            <person name="Orosz E."/>
            <person name="Ouedraogo J.P."/>
            <person name="Overkamp K.M."/>
            <person name="Park H.-S."/>
            <person name="Perrone G."/>
            <person name="Piumi F."/>
            <person name="Punt P.J."/>
            <person name="Ram A.F."/>
            <person name="Ramon A."/>
            <person name="Rauscher S."/>
            <person name="Record E."/>
            <person name="Riano-Pachon D.M."/>
            <person name="Robert V."/>
            <person name="Roehrig J."/>
            <person name="Ruller R."/>
            <person name="Salamov A."/>
            <person name="Salih N.S."/>
            <person name="Samson R.A."/>
            <person name="Sandor E."/>
            <person name="Sanguinetti M."/>
            <person name="Schuetze T."/>
            <person name="Sepcic K."/>
            <person name="Shelest E."/>
            <person name="Sherlock G."/>
            <person name="Sophianopoulou V."/>
            <person name="Squina F.M."/>
            <person name="Sun H."/>
            <person name="Susca A."/>
            <person name="Todd R.B."/>
            <person name="Tsang A."/>
            <person name="Unkles S.E."/>
            <person name="van de Wiele N."/>
            <person name="van Rossen-Uffink D."/>
            <person name="Oliveira J.V."/>
            <person name="Vesth T.C."/>
            <person name="Visser J."/>
            <person name="Yu J.-H."/>
            <person name="Zhou M."/>
            <person name="Andersen M.R."/>
            <person name="Archer D.B."/>
            <person name="Baker S.E."/>
            <person name="Benoit I."/>
            <person name="Brakhage A.A."/>
            <person name="Braus G.H."/>
            <person name="Fischer R."/>
            <person name="Frisvad J.C."/>
            <person name="Goldman G.H."/>
            <person name="Houbraken J."/>
            <person name="Oakley B."/>
            <person name="Pocsi I."/>
            <person name="Scazzocchio C."/>
            <person name="Seiboth B."/>
            <person name="vanKuyk P.A."/>
            <person name="Wortman J."/>
            <person name="Dyer P.S."/>
            <person name="Grigoriev I.V."/>
        </authorList>
    </citation>
    <scope>NUCLEOTIDE SEQUENCE [LARGE SCALE GENOMIC DNA]</scope>
    <source>
        <strain evidence="7">CBS 593.65</strain>
    </source>
</reference>
<dbReference type="Pfam" id="PF04828">
    <property type="entry name" value="GFA"/>
    <property type="match status" value="1"/>
</dbReference>
<dbReference type="OrthoDB" id="9985472at2759"/>
<dbReference type="GO" id="GO:0016846">
    <property type="term" value="F:carbon-sulfur lyase activity"/>
    <property type="evidence" value="ECO:0007669"/>
    <property type="project" value="InterPro"/>
</dbReference>
<evidence type="ECO:0000256" key="2">
    <source>
        <dbReference type="ARBA" id="ARBA00022723"/>
    </source>
</evidence>
<gene>
    <name evidence="6" type="ORF">ASPSYDRAFT_46736</name>
</gene>
<dbReference type="PANTHER" id="PTHR33337:SF30">
    <property type="entry name" value="DUF636 DOMAIN PROTEIN (AFU_ORTHOLOGUE AFUA_1G03180)"/>
    <property type="match status" value="1"/>
</dbReference>
<proteinExistence type="inferred from homology"/>
<organism evidence="6 7">
    <name type="scientific">Aspergillus sydowii CBS 593.65</name>
    <dbReference type="NCBI Taxonomy" id="1036612"/>
    <lineage>
        <taxon>Eukaryota</taxon>
        <taxon>Fungi</taxon>
        <taxon>Dikarya</taxon>
        <taxon>Ascomycota</taxon>
        <taxon>Pezizomycotina</taxon>
        <taxon>Eurotiomycetes</taxon>
        <taxon>Eurotiomycetidae</taxon>
        <taxon>Eurotiales</taxon>
        <taxon>Aspergillaceae</taxon>
        <taxon>Aspergillus</taxon>
        <taxon>Aspergillus subgen. Nidulantes</taxon>
    </lineage>
</organism>
<dbReference type="STRING" id="1036612.A0A1L9TDR8"/>
<dbReference type="PROSITE" id="PS51891">
    <property type="entry name" value="CENP_V_GFA"/>
    <property type="match status" value="1"/>
</dbReference>
<keyword evidence="7" id="KW-1185">Reference proteome</keyword>
<evidence type="ECO:0000256" key="4">
    <source>
        <dbReference type="ARBA" id="ARBA00023239"/>
    </source>
</evidence>
<dbReference type="Proteomes" id="UP000184356">
    <property type="component" value="Unassembled WGS sequence"/>
</dbReference>
<accession>A0A1L9TDR8</accession>
<dbReference type="RefSeq" id="XP_040701386.1">
    <property type="nucleotide sequence ID" value="XM_040847301.1"/>
</dbReference>
<keyword evidence="3" id="KW-0862">Zinc</keyword>
<keyword evidence="2" id="KW-0479">Metal-binding</keyword>
<dbReference type="InterPro" id="IPR006913">
    <property type="entry name" value="CENP-V/GFA"/>
</dbReference>
<comment type="similarity">
    <text evidence="1">Belongs to the Gfa family.</text>
</comment>
<name>A0A1L9TDR8_9EURO</name>
<evidence type="ECO:0000256" key="1">
    <source>
        <dbReference type="ARBA" id="ARBA00005495"/>
    </source>
</evidence>
<sequence>MASTTGECLCGACAYSYTGDPAIKGLCHCKTCRKVSGGTNTVNFGIPGSNFTMTKGTPKTVETVHENGMKITLFFCSECGTTLWKEADAEDFKDLKLVQVGTLSDAAAQLAKGMDVELWVKYRVPWLQAIDGVEQKSQF</sequence>
<dbReference type="VEuPathDB" id="FungiDB:ASPSYDRAFT_46736"/>
<feature type="domain" description="CENP-V/GFA" evidence="5">
    <location>
        <begin position="4"/>
        <end position="120"/>
    </location>
</feature>
<evidence type="ECO:0000313" key="7">
    <source>
        <dbReference type="Proteomes" id="UP000184356"/>
    </source>
</evidence>
<evidence type="ECO:0000259" key="5">
    <source>
        <dbReference type="PROSITE" id="PS51891"/>
    </source>
</evidence>